<accession>A0ABX8B3C9</accession>
<dbReference type="EMBL" id="CP072643">
    <property type="protein sequence ID" value="QUV95499.1"/>
    <property type="molecule type" value="Genomic_DNA"/>
</dbReference>
<organism evidence="9 10">
    <name type="scientific">Chloracidobacterium sp. N</name>
    <dbReference type="NCBI Taxonomy" id="2821540"/>
    <lineage>
        <taxon>Bacteria</taxon>
        <taxon>Pseudomonadati</taxon>
        <taxon>Acidobacteriota</taxon>
        <taxon>Terriglobia</taxon>
        <taxon>Terriglobales</taxon>
        <taxon>Acidobacteriaceae</taxon>
        <taxon>Chloracidobacterium</taxon>
        <taxon>Chloracidobacterium aggregatum</taxon>
    </lineage>
</organism>
<evidence type="ECO:0000256" key="1">
    <source>
        <dbReference type="ARBA" id="ARBA00004418"/>
    </source>
</evidence>
<dbReference type="PANTHER" id="PTHR43343:SF3">
    <property type="entry name" value="PROTEASE DO-LIKE 8, CHLOROPLASTIC"/>
    <property type="match status" value="1"/>
</dbReference>
<keyword evidence="5" id="KW-0574">Periplasm</keyword>
<evidence type="ECO:0000313" key="9">
    <source>
        <dbReference type="EMBL" id="QUV95499.1"/>
    </source>
</evidence>
<dbReference type="InterPro" id="IPR009003">
    <property type="entry name" value="Peptidase_S1_PA"/>
</dbReference>
<gene>
    <name evidence="9" type="ORF">J8C05_11710</name>
</gene>
<dbReference type="SMART" id="SM00228">
    <property type="entry name" value="PDZ"/>
    <property type="match status" value="2"/>
</dbReference>
<dbReference type="Pfam" id="PF13180">
    <property type="entry name" value="PDZ_2"/>
    <property type="match status" value="1"/>
</dbReference>
<reference evidence="9 10" key="1">
    <citation type="submission" date="2021-03" db="EMBL/GenBank/DDBJ databases">
        <title>Genomic and phenotypic characterization of Chloracidobacterium isolates provides evidence for multiple species.</title>
        <authorList>
            <person name="Saini M.K."/>
            <person name="Costas A.M.G."/>
            <person name="Tank M."/>
            <person name="Bryant D.A."/>
        </authorList>
    </citation>
    <scope>NUCLEOTIDE SEQUENCE [LARGE SCALE GENOMIC DNA]</scope>
    <source>
        <strain evidence="9 10">N</strain>
    </source>
</reference>
<evidence type="ECO:0000256" key="2">
    <source>
        <dbReference type="ARBA" id="ARBA00022670"/>
    </source>
</evidence>
<keyword evidence="10" id="KW-1185">Reference proteome</keyword>
<evidence type="ECO:0000256" key="4">
    <source>
        <dbReference type="ARBA" id="ARBA00022737"/>
    </source>
</evidence>
<evidence type="ECO:0000313" key="10">
    <source>
        <dbReference type="Proteomes" id="UP000677668"/>
    </source>
</evidence>
<evidence type="ECO:0000256" key="6">
    <source>
        <dbReference type="ARBA" id="ARBA00022801"/>
    </source>
</evidence>
<evidence type="ECO:0000256" key="7">
    <source>
        <dbReference type="ARBA" id="ARBA00022825"/>
    </source>
</evidence>
<dbReference type="InterPro" id="IPR001940">
    <property type="entry name" value="Peptidase_S1C"/>
</dbReference>
<dbReference type="SUPFAM" id="SSF50156">
    <property type="entry name" value="PDZ domain-like"/>
    <property type="match status" value="2"/>
</dbReference>
<dbReference type="Pfam" id="PF17820">
    <property type="entry name" value="PDZ_6"/>
    <property type="match status" value="1"/>
</dbReference>
<dbReference type="Gene3D" id="2.40.10.120">
    <property type="match status" value="1"/>
</dbReference>
<dbReference type="InterPro" id="IPR051201">
    <property type="entry name" value="Chloro_Bact_Ser_Proteases"/>
</dbReference>
<evidence type="ECO:0000259" key="8">
    <source>
        <dbReference type="PROSITE" id="PS50106"/>
    </source>
</evidence>
<dbReference type="Gene3D" id="2.30.42.10">
    <property type="match status" value="2"/>
</dbReference>
<evidence type="ECO:0000256" key="3">
    <source>
        <dbReference type="ARBA" id="ARBA00022729"/>
    </source>
</evidence>
<keyword evidence="4" id="KW-0677">Repeat</keyword>
<dbReference type="Proteomes" id="UP000677668">
    <property type="component" value="Chromosome 2"/>
</dbReference>
<comment type="subcellular location">
    <subcellularLocation>
        <location evidence="1">Periplasm</location>
    </subcellularLocation>
</comment>
<dbReference type="PANTHER" id="PTHR43343">
    <property type="entry name" value="PEPTIDASE S12"/>
    <property type="match status" value="1"/>
</dbReference>
<protein>
    <submittedName>
        <fullName evidence="9">Do family serine endopeptidase</fullName>
    </submittedName>
</protein>
<dbReference type="InterPro" id="IPR041489">
    <property type="entry name" value="PDZ_6"/>
</dbReference>
<name>A0ABX8B3C9_9BACT</name>
<dbReference type="RefSeq" id="WP_211423720.1">
    <property type="nucleotide sequence ID" value="NZ_CP072643.1"/>
</dbReference>
<keyword evidence="2" id="KW-0645">Protease</keyword>
<sequence length="503" mass="53708">MQIRRKLLGFALQSVFVASIGFALVVSGWMVLARTARPAAPDLSKLSIVSHRGEPLNGAAADLSTVFRKVGKLVKPSVVSLRVVETVSTESLGLGRNHPPIPGMEDGLKQRGSGSGFIISPDGYIVTNEHVVGKADKIRVTFDDGRQVLAKLVGVDAATDLAVIKVDLTGLTPVTLGDPSEMEQGDWVMAIGAPFGLEQTLTVGVISATGRNLPSSRANRFAQYNNYLQTDASINPGNSGGPLLNLRGEVIGVNTMILSESGGSEGIGFAIPSDLVERICRKLILEGRVRRGWLGVSLPVQPLTDAQAKSLGLPNTEGALVQDTVGPDSPAARAGLRSGDFIVRFDGMPIRNERELTGKVAETEVGKTVTVEFIRDGQRQQTQVTIDERPAAETAMQPTPKTDAAQDANLLGLKVAPLPADLVSKLRRPEGVLVEAVRPASPADEAGLVKGMVLHSLNRRPVKSPEDMAQLTQNLRLGETVVLEVEVQLNGRWEFRFISVNIE</sequence>
<keyword evidence="3" id="KW-0732">Signal</keyword>
<dbReference type="SUPFAM" id="SSF50494">
    <property type="entry name" value="Trypsin-like serine proteases"/>
    <property type="match status" value="1"/>
</dbReference>
<evidence type="ECO:0000256" key="5">
    <source>
        <dbReference type="ARBA" id="ARBA00022764"/>
    </source>
</evidence>
<dbReference type="NCBIfam" id="TIGR02037">
    <property type="entry name" value="degP_htrA_DO"/>
    <property type="match status" value="1"/>
</dbReference>
<dbReference type="InterPro" id="IPR036034">
    <property type="entry name" value="PDZ_sf"/>
</dbReference>
<dbReference type="PROSITE" id="PS50106">
    <property type="entry name" value="PDZ"/>
    <property type="match status" value="1"/>
</dbReference>
<dbReference type="Pfam" id="PF13365">
    <property type="entry name" value="Trypsin_2"/>
    <property type="match status" value="1"/>
</dbReference>
<dbReference type="PRINTS" id="PR00834">
    <property type="entry name" value="PROTEASES2C"/>
</dbReference>
<dbReference type="InterPro" id="IPR001478">
    <property type="entry name" value="PDZ"/>
</dbReference>
<dbReference type="InterPro" id="IPR011782">
    <property type="entry name" value="Pept_S1C_Do"/>
</dbReference>
<feature type="domain" description="PDZ" evidence="8">
    <location>
        <begin position="297"/>
        <end position="377"/>
    </location>
</feature>
<keyword evidence="6" id="KW-0378">Hydrolase</keyword>
<keyword evidence="7" id="KW-0720">Serine protease</keyword>
<proteinExistence type="predicted"/>